<comment type="caution">
    <text evidence="1">The sequence shown here is derived from an EMBL/GenBank/DDBJ whole genome shotgun (WGS) entry which is preliminary data.</text>
</comment>
<evidence type="ECO:0000313" key="2">
    <source>
        <dbReference type="Proteomes" id="UP001151760"/>
    </source>
</evidence>
<dbReference type="Proteomes" id="UP001151760">
    <property type="component" value="Unassembled WGS sequence"/>
</dbReference>
<proteinExistence type="predicted"/>
<organism evidence="1 2">
    <name type="scientific">Tanacetum coccineum</name>
    <dbReference type="NCBI Taxonomy" id="301880"/>
    <lineage>
        <taxon>Eukaryota</taxon>
        <taxon>Viridiplantae</taxon>
        <taxon>Streptophyta</taxon>
        <taxon>Embryophyta</taxon>
        <taxon>Tracheophyta</taxon>
        <taxon>Spermatophyta</taxon>
        <taxon>Magnoliopsida</taxon>
        <taxon>eudicotyledons</taxon>
        <taxon>Gunneridae</taxon>
        <taxon>Pentapetalae</taxon>
        <taxon>asterids</taxon>
        <taxon>campanulids</taxon>
        <taxon>Asterales</taxon>
        <taxon>Asteraceae</taxon>
        <taxon>Asteroideae</taxon>
        <taxon>Anthemideae</taxon>
        <taxon>Anthemidinae</taxon>
        <taxon>Tanacetum</taxon>
    </lineage>
</organism>
<reference evidence="1" key="2">
    <citation type="submission" date="2022-01" db="EMBL/GenBank/DDBJ databases">
        <authorList>
            <person name="Yamashiro T."/>
            <person name="Shiraishi A."/>
            <person name="Satake H."/>
            <person name="Nakayama K."/>
        </authorList>
    </citation>
    <scope>NUCLEOTIDE SEQUENCE</scope>
</reference>
<dbReference type="EMBL" id="BQNB010011022">
    <property type="protein sequence ID" value="GJS85055.1"/>
    <property type="molecule type" value="Genomic_DNA"/>
</dbReference>
<reference evidence="1" key="1">
    <citation type="journal article" date="2022" name="Int. J. Mol. Sci.">
        <title>Draft Genome of Tanacetum Coccineum: Genomic Comparison of Closely Related Tanacetum-Family Plants.</title>
        <authorList>
            <person name="Yamashiro T."/>
            <person name="Shiraishi A."/>
            <person name="Nakayama K."/>
            <person name="Satake H."/>
        </authorList>
    </citation>
    <scope>NUCLEOTIDE SEQUENCE</scope>
</reference>
<protein>
    <submittedName>
        <fullName evidence="1">Uncharacterized protein</fullName>
    </submittedName>
</protein>
<sequence length="74" mass="8128">MAASMEARITEDDLPEADMPLRKRACFTTPTGRFEVGESSSVVAARQAGHTLAHRVDYGFVDTVDASIHDFESR</sequence>
<name>A0ABQ4Z5H5_9ASTR</name>
<gene>
    <name evidence="1" type="ORF">Tco_0751596</name>
</gene>
<evidence type="ECO:0000313" key="1">
    <source>
        <dbReference type="EMBL" id="GJS85055.1"/>
    </source>
</evidence>
<keyword evidence="2" id="KW-1185">Reference proteome</keyword>
<accession>A0ABQ4Z5H5</accession>